<proteinExistence type="predicted"/>
<dbReference type="OrthoDB" id="5594446at2759"/>
<name>A0A4P9Z837_9FUNG</name>
<organism evidence="1 2">
    <name type="scientific">Syncephalis pseudoplumigaleata</name>
    <dbReference type="NCBI Taxonomy" id="1712513"/>
    <lineage>
        <taxon>Eukaryota</taxon>
        <taxon>Fungi</taxon>
        <taxon>Fungi incertae sedis</taxon>
        <taxon>Zoopagomycota</taxon>
        <taxon>Zoopagomycotina</taxon>
        <taxon>Zoopagomycetes</taxon>
        <taxon>Zoopagales</taxon>
        <taxon>Piptocephalidaceae</taxon>
        <taxon>Syncephalis</taxon>
    </lineage>
</organism>
<gene>
    <name evidence="1" type="ORF">SYNPS1DRAFT_26468</name>
</gene>
<keyword evidence="2" id="KW-1185">Reference proteome</keyword>
<sequence>MTTMTMAMAASTTSTPRTVAAVYTVSVGERCGVGQDLHRCAAPLVVCDIKRGQSLGMCKRARNTPTYSDEQAVEVAKEAAGLDKHDGATTTTTTVEEKVIDGDGHTWHTSDYGRTWTKE</sequence>
<evidence type="ECO:0000313" key="2">
    <source>
        <dbReference type="Proteomes" id="UP000278143"/>
    </source>
</evidence>
<protein>
    <submittedName>
        <fullName evidence="1">Uncharacterized protein</fullName>
    </submittedName>
</protein>
<dbReference type="AlphaFoldDB" id="A0A4P9Z837"/>
<accession>A0A4P9Z837</accession>
<evidence type="ECO:0000313" key="1">
    <source>
        <dbReference type="EMBL" id="RKP27900.1"/>
    </source>
</evidence>
<dbReference type="EMBL" id="KZ989137">
    <property type="protein sequence ID" value="RKP27900.1"/>
    <property type="molecule type" value="Genomic_DNA"/>
</dbReference>
<dbReference type="Proteomes" id="UP000278143">
    <property type="component" value="Unassembled WGS sequence"/>
</dbReference>
<reference evidence="2" key="1">
    <citation type="journal article" date="2018" name="Nat. Microbiol.">
        <title>Leveraging single-cell genomics to expand the fungal tree of life.</title>
        <authorList>
            <person name="Ahrendt S.R."/>
            <person name="Quandt C.A."/>
            <person name="Ciobanu D."/>
            <person name="Clum A."/>
            <person name="Salamov A."/>
            <person name="Andreopoulos B."/>
            <person name="Cheng J.F."/>
            <person name="Woyke T."/>
            <person name="Pelin A."/>
            <person name="Henrissat B."/>
            <person name="Reynolds N.K."/>
            <person name="Benny G.L."/>
            <person name="Smith M.E."/>
            <person name="James T.Y."/>
            <person name="Grigoriev I.V."/>
        </authorList>
    </citation>
    <scope>NUCLEOTIDE SEQUENCE [LARGE SCALE GENOMIC DNA]</scope>
    <source>
        <strain evidence="2">Benny S71-1</strain>
    </source>
</reference>